<dbReference type="AlphaFoldDB" id="W7E0J8"/>
<evidence type="ECO:0000259" key="7">
    <source>
        <dbReference type="Pfam" id="PF02668"/>
    </source>
</evidence>
<dbReference type="Gene3D" id="3.60.130.10">
    <property type="entry name" value="Clavaminate synthase-like"/>
    <property type="match status" value="1"/>
</dbReference>
<proteinExistence type="inferred from homology"/>
<dbReference type="EMBL" id="KI968961">
    <property type="protein sequence ID" value="EUN20549.1"/>
    <property type="molecule type" value="Genomic_DNA"/>
</dbReference>
<feature type="domain" description="TauD/TfdA-like" evidence="7">
    <location>
        <begin position="28"/>
        <end position="381"/>
    </location>
</feature>
<evidence type="ECO:0000256" key="4">
    <source>
        <dbReference type="ARBA" id="ARBA00022964"/>
    </source>
</evidence>
<dbReference type="InterPro" id="IPR042098">
    <property type="entry name" value="TauD-like_sf"/>
</dbReference>
<dbReference type="PANTHER" id="PTHR43779">
    <property type="entry name" value="DIOXYGENASE RV0097-RELATED"/>
    <property type="match status" value="1"/>
</dbReference>
<comment type="similarity">
    <text evidence="2">Belongs to the TfdA dioxygenase family.</text>
</comment>
<keyword evidence="3" id="KW-0479">Metal-binding</keyword>
<dbReference type="RefSeq" id="XP_014550123.1">
    <property type="nucleotide sequence ID" value="XM_014694637.1"/>
</dbReference>
<protein>
    <recommendedName>
        <fullName evidence="7">TauD/TfdA-like domain-containing protein</fullName>
    </recommendedName>
</protein>
<dbReference type="GO" id="GO:0046872">
    <property type="term" value="F:metal ion binding"/>
    <property type="evidence" value="ECO:0007669"/>
    <property type="project" value="UniProtKB-KW"/>
</dbReference>
<gene>
    <name evidence="8" type="ORF">COCVIDRAFT_32050</name>
</gene>
<dbReference type="Pfam" id="PF02668">
    <property type="entry name" value="TauD"/>
    <property type="match status" value="1"/>
</dbReference>
<accession>W7E0J8</accession>
<evidence type="ECO:0000313" key="8">
    <source>
        <dbReference type="EMBL" id="EUN20549.1"/>
    </source>
</evidence>
<keyword evidence="4" id="KW-0223">Dioxygenase</keyword>
<reference evidence="8 9" key="1">
    <citation type="journal article" date="2013" name="PLoS Genet.">
        <title>Comparative genome structure, secondary metabolite, and effector coding capacity across Cochliobolus pathogens.</title>
        <authorList>
            <person name="Condon B.J."/>
            <person name="Leng Y."/>
            <person name="Wu D."/>
            <person name="Bushley K.E."/>
            <person name="Ohm R.A."/>
            <person name="Otillar R."/>
            <person name="Martin J."/>
            <person name="Schackwitz W."/>
            <person name="Grimwood J."/>
            <person name="MohdZainudin N."/>
            <person name="Xue C."/>
            <person name="Wang R."/>
            <person name="Manning V.A."/>
            <person name="Dhillon B."/>
            <person name="Tu Z.J."/>
            <person name="Steffenson B.J."/>
            <person name="Salamov A."/>
            <person name="Sun H."/>
            <person name="Lowry S."/>
            <person name="LaButti K."/>
            <person name="Han J."/>
            <person name="Copeland A."/>
            <person name="Lindquist E."/>
            <person name="Barry K."/>
            <person name="Schmutz J."/>
            <person name="Baker S.E."/>
            <person name="Ciuffetti L.M."/>
            <person name="Grigoriev I.V."/>
            <person name="Zhong S."/>
            <person name="Turgeon B.G."/>
        </authorList>
    </citation>
    <scope>NUCLEOTIDE SEQUENCE [LARGE SCALE GENOMIC DNA]</scope>
    <source>
        <strain evidence="8 9">FI3</strain>
    </source>
</reference>
<keyword evidence="6" id="KW-0408">Iron</keyword>
<dbReference type="Proteomes" id="UP000054337">
    <property type="component" value="Unassembled WGS sequence"/>
</dbReference>
<evidence type="ECO:0000313" key="9">
    <source>
        <dbReference type="Proteomes" id="UP000054337"/>
    </source>
</evidence>
<sequence>MAFTSSNSTDGHLNIRPMVHGSDKKLNFGAYITGLDLNNASDDEVDQLREAILRHKVVVVKGQQAETPDKNWEIITKLDPMHHMITQEEFGRLFHPTGEGLIAMLKLATVPTAQDGHIHLMGKGYQGDDHYGLKKLTLGEAFAGNYYSKPLANEDFQAGIARFQSWHIDGPLYKVHPPYISSLRFIQLPVGEQKVEWADGSGLSLKTKPGRTGFFSTSQLYEMLTDEERVMVDNSTVEYMYYPYEWIRGCRGNPNGLSVADEGREKPLELMEEMARDEQWTKTYPMVWFNELTKEKSLQVQPNCARRLLIRRSADQKDPEIIEGPERVREFMDKLQQRIVRPEYIYVGPEEEGDHVFWYNWGLMHSRIDYPVAYGPRIVHQGWVPTHRIPRGSPAVAH</sequence>
<comment type="cofactor">
    <cofactor evidence="1">
        <name>Fe(2+)</name>
        <dbReference type="ChEBI" id="CHEBI:29033"/>
    </cofactor>
</comment>
<dbReference type="GO" id="GO:0051213">
    <property type="term" value="F:dioxygenase activity"/>
    <property type="evidence" value="ECO:0007669"/>
    <property type="project" value="UniProtKB-KW"/>
</dbReference>
<organism evidence="8 9">
    <name type="scientific">Bipolaris victoriae (strain FI3)</name>
    <name type="common">Victoria blight of oats agent</name>
    <name type="synonym">Cochliobolus victoriae</name>
    <dbReference type="NCBI Taxonomy" id="930091"/>
    <lineage>
        <taxon>Eukaryota</taxon>
        <taxon>Fungi</taxon>
        <taxon>Dikarya</taxon>
        <taxon>Ascomycota</taxon>
        <taxon>Pezizomycotina</taxon>
        <taxon>Dothideomycetes</taxon>
        <taxon>Pleosporomycetidae</taxon>
        <taxon>Pleosporales</taxon>
        <taxon>Pleosporineae</taxon>
        <taxon>Pleosporaceae</taxon>
        <taxon>Bipolaris</taxon>
    </lineage>
</organism>
<evidence type="ECO:0000256" key="5">
    <source>
        <dbReference type="ARBA" id="ARBA00023002"/>
    </source>
</evidence>
<keyword evidence="9" id="KW-1185">Reference proteome</keyword>
<evidence type="ECO:0000256" key="6">
    <source>
        <dbReference type="ARBA" id="ARBA00023004"/>
    </source>
</evidence>
<dbReference type="SUPFAM" id="SSF51197">
    <property type="entry name" value="Clavaminate synthase-like"/>
    <property type="match status" value="1"/>
</dbReference>
<dbReference type="InterPro" id="IPR051178">
    <property type="entry name" value="TfdA_dioxygenase"/>
</dbReference>
<evidence type="ECO:0000256" key="2">
    <source>
        <dbReference type="ARBA" id="ARBA00005896"/>
    </source>
</evidence>
<keyword evidence="5" id="KW-0560">Oxidoreductase</keyword>
<evidence type="ECO:0000256" key="1">
    <source>
        <dbReference type="ARBA" id="ARBA00001954"/>
    </source>
</evidence>
<name>W7E0J8_BIPV3</name>
<dbReference type="GeneID" id="26254947"/>
<evidence type="ECO:0000256" key="3">
    <source>
        <dbReference type="ARBA" id="ARBA00022723"/>
    </source>
</evidence>
<dbReference type="HOGENOM" id="CLU_046574_1_0_1"/>
<dbReference type="InterPro" id="IPR003819">
    <property type="entry name" value="TauD/TfdA-like"/>
</dbReference>
<dbReference type="PANTHER" id="PTHR43779:SF2">
    <property type="entry name" value="ALPHA-KETOGLUTARATE-DEPENDENT XANTHINE DIOXYGENASE XAN1"/>
    <property type="match status" value="1"/>
</dbReference>